<dbReference type="Proteomes" id="UP000244892">
    <property type="component" value="Chromosome"/>
</dbReference>
<evidence type="ECO:0000256" key="1">
    <source>
        <dbReference type="SAM" id="SignalP"/>
    </source>
</evidence>
<name>A0A2U8FUY3_9BURK</name>
<dbReference type="AlphaFoldDB" id="A0A2U8FUY3"/>
<keyword evidence="3" id="KW-1185">Reference proteome</keyword>
<proteinExistence type="predicted"/>
<dbReference type="EMBL" id="CP029210">
    <property type="protein sequence ID" value="AWI54677.1"/>
    <property type="molecule type" value="Genomic_DNA"/>
</dbReference>
<reference evidence="2 3" key="1">
    <citation type="submission" date="2018-05" db="EMBL/GenBank/DDBJ databases">
        <title>complete genome sequence of Aquabacterium olei NBRC 110486.</title>
        <authorList>
            <person name="Tang B."/>
            <person name="Chang J."/>
            <person name="Zhang L."/>
            <person name="Yang H."/>
        </authorList>
    </citation>
    <scope>NUCLEOTIDE SEQUENCE [LARGE SCALE GENOMIC DNA]</scope>
    <source>
        <strain evidence="2 3">NBRC 110486</strain>
    </source>
</reference>
<protein>
    <submittedName>
        <fullName evidence="2">Tat pathway signal protein</fullName>
    </submittedName>
</protein>
<dbReference type="PANTHER" id="PTHR43737">
    <property type="entry name" value="BLL7424 PROTEIN"/>
    <property type="match status" value="1"/>
</dbReference>
<dbReference type="InterPro" id="IPR010869">
    <property type="entry name" value="DUF1501"/>
</dbReference>
<feature type="chain" id="PRO_5016090586" evidence="1">
    <location>
        <begin position="38"/>
        <end position="459"/>
    </location>
</feature>
<organism evidence="2 3">
    <name type="scientific">Aquabacterium olei</name>
    <dbReference type="NCBI Taxonomy" id="1296669"/>
    <lineage>
        <taxon>Bacteria</taxon>
        <taxon>Pseudomonadati</taxon>
        <taxon>Pseudomonadota</taxon>
        <taxon>Betaproteobacteria</taxon>
        <taxon>Burkholderiales</taxon>
        <taxon>Aquabacterium</taxon>
    </lineage>
</organism>
<evidence type="ECO:0000313" key="3">
    <source>
        <dbReference type="Proteomes" id="UP000244892"/>
    </source>
</evidence>
<dbReference type="OrthoDB" id="9779968at2"/>
<sequence>MTPSLLSRRAFLRRSAALSMAGVAAPLALNLSHMAEAAAAASPGDDYKALVCVFLQGGNDHANTLIPVDPTEHAAYAAARGMLALPRDDLAATTLGPIASGRSVAMHPALLPLMAPWRDGRLAWLANIGPLVQPTSLADYRAGRVPLPPRLFSHNDQQSVWQSGAPEGALSGWGGRAADAVLSGNSVAALTCINTAGQAVFLAGDTAVPYMLTPAGVPSLAALEGGLFGSAACEAAFRSLVTDTTQPHLLAGEHARIMARAIDVNARLRSGLSGIATPAGFDPSTPLGLQLGMVARLMAARAALGLRRQVFFVQLGGFDLHDNLRARHPELLAQVAAALAAFQTEVDRLGLANQVTSFTASDFGRTLTSNGDGSDHGWGGHHLILGGAVQGGALYGTLPPAGLDGDHHVGQGRLLPTLAVQQLGAVLARWLGVPPSELEQVVPGQGRFDAATLASLLPA</sequence>
<dbReference type="PROSITE" id="PS51318">
    <property type="entry name" value="TAT"/>
    <property type="match status" value="1"/>
</dbReference>
<dbReference type="InterPro" id="IPR006311">
    <property type="entry name" value="TAT_signal"/>
</dbReference>
<dbReference type="RefSeq" id="WP_109037668.1">
    <property type="nucleotide sequence ID" value="NZ_CP029210.1"/>
</dbReference>
<evidence type="ECO:0000313" key="2">
    <source>
        <dbReference type="EMBL" id="AWI54677.1"/>
    </source>
</evidence>
<keyword evidence="1" id="KW-0732">Signal</keyword>
<dbReference type="PANTHER" id="PTHR43737:SF1">
    <property type="entry name" value="DUF1501 DOMAIN-CONTAINING PROTEIN"/>
    <property type="match status" value="1"/>
</dbReference>
<accession>A0A2U8FUY3</accession>
<dbReference type="KEGG" id="aon:DEH84_15525"/>
<dbReference type="Pfam" id="PF07394">
    <property type="entry name" value="DUF1501"/>
    <property type="match status" value="1"/>
</dbReference>
<feature type="signal peptide" evidence="1">
    <location>
        <begin position="1"/>
        <end position="37"/>
    </location>
</feature>
<gene>
    <name evidence="2" type="ORF">DEH84_15525</name>
</gene>